<feature type="region of interest" description="Disordered" evidence="1">
    <location>
        <begin position="249"/>
        <end position="347"/>
    </location>
</feature>
<feature type="compositionally biased region" description="Low complexity" evidence="1">
    <location>
        <begin position="137"/>
        <end position="148"/>
    </location>
</feature>
<feature type="compositionally biased region" description="Low complexity" evidence="1">
    <location>
        <begin position="43"/>
        <end position="77"/>
    </location>
</feature>
<evidence type="ECO:0000313" key="3">
    <source>
        <dbReference type="Proteomes" id="UP001329825"/>
    </source>
</evidence>
<feature type="region of interest" description="Disordered" evidence="1">
    <location>
        <begin position="15"/>
        <end position="80"/>
    </location>
</feature>
<dbReference type="Proteomes" id="UP001329825">
    <property type="component" value="Chromosome 3"/>
</dbReference>
<dbReference type="RefSeq" id="XP_062790552.1">
    <property type="nucleotide sequence ID" value="XM_062934501.1"/>
</dbReference>
<dbReference type="GeneID" id="87954892"/>
<accession>A0ABZ1CVM5</accession>
<feature type="compositionally biased region" description="Acidic residues" evidence="1">
    <location>
        <begin position="249"/>
        <end position="268"/>
    </location>
</feature>
<name>A0ABZ1CVM5_9TREE</name>
<organism evidence="2 3">
    <name type="scientific">Kwoniella shivajii</name>
    <dbReference type="NCBI Taxonomy" id="564305"/>
    <lineage>
        <taxon>Eukaryota</taxon>
        <taxon>Fungi</taxon>
        <taxon>Dikarya</taxon>
        <taxon>Basidiomycota</taxon>
        <taxon>Agaricomycotina</taxon>
        <taxon>Tremellomycetes</taxon>
        <taxon>Tremellales</taxon>
        <taxon>Cryptococcaceae</taxon>
        <taxon>Kwoniella</taxon>
    </lineage>
</organism>
<protein>
    <submittedName>
        <fullName evidence="2">Uncharacterized protein</fullName>
    </submittedName>
</protein>
<evidence type="ECO:0000313" key="2">
    <source>
        <dbReference type="EMBL" id="WRT65812.1"/>
    </source>
</evidence>
<feature type="compositionally biased region" description="Basic and acidic residues" evidence="1">
    <location>
        <begin position="186"/>
        <end position="199"/>
    </location>
</feature>
<feature type="compositionally biased region" description="Basic and acidic residues" evidence="1">
    <location>
        <begin position="367"/>
        <end position="389"/>
    </location>
</feature>
<feature type="region of interest" description="Disordered" evidence="1">
    <location>
        <begin position="137"/>
        <end position="199"/>
    </location>
</feature>
<gene>
    <name evidence="2" type="ORF">IL334_002761</name>
</gene>
<reference evidence="2 3" key="1">
    <citation type="submission" date="2024-01" db="EMBL/GenBank/DDBJ databases">
        <title>Comparative genomics of Cryptococcus and Kwoniella reveals pathogenesis evolution and contrasting modes of karyotype evolution via chromosome fusion or intercentromeric recombination.</title>
        <authorList>
            <person name="Coelho M.A."/>
            <person name="David-Palma M."/>
            <person name="Shea T."/>
            <person name="Bowers K."/>
            <person name="McGinley-Smith S."/>
            <person name="Mohammad A.W."/>
            <person name="Gnirke A."/>
            <person name="Yurkov A.M."/>
            <person name="Nowrousian M."/>
            <person name="Sun S."/>
            <person name="Cuomo C.A."/>
            <person name="Heitman J."/>
        </authorList>
    </citation>
    <scope>NUCLEOTIDE SEQUENCE [LARGE SCALE GENOMIC DNA]</scope>
    <source>
        <strain evidence="2">CBS 11374</strain>
    </source>
</reference>
<keyword evidence="3" id="KW-1185">Reference proteome</keyword>
<sequence length="389" mass="43564">MTTFQHQPAFVHAFVDPATAVPDTPVPNGNSTPTRPRLRSCLSPTRSPSVTPSASSAVNTPSGSRSTSFSSCTSGTSWKRGKSVRWQEMNGCAVTAQHYTYSQEEYDRTPLEPPTIAERACVLPERGSRCLSISRDCFSSTSDSHSSSLYIDGEGEEDSDDQDTSADSYYLHTPPPSETNSDDDGGDHQENEKEEKRQWEECMERRRLMFARMCPQQANDERHPEFEGYRSISATLANLLKSVNSCEEVTEEDEEDCSVAEEDDDEENEIVRDCGFGFSSSTSKFDPLKIGERQEEEEEEEEREPDTPSLVSSAEESELDCIISSPGGNSTALIHQKQQQQQQQQRRNIIGVCTEEIVLAAWTSKQANREKSEIQQINERGRDRTTRTI</sequence>
<dbReference type="EMBL" id="CP141883">
    <property type="protein sequence ID" value="WRT65812.1"/>
    <property type="molecule type" value="Genomic_DNA"/>
</dbReference>
<proteinExistence type="predicted"/>
<feature type="region of interest" description="Disordered" evidence="1">
    <location>
        <begin position="365"/>
        <end position="389"/>
    </location>
</feature>
<feature type="compositionally biased region" description="Low complexity" evidence="1">
    <location>
        <begin position="336"/>
        <end position="345"/>
    </location>
</feature>
<feature type="compositionally biased region" description="Acidic residues" evidence="1">
    <location>
        <begin position="294"/>
        <end position="304"/>
    </location>
</feature>
<evidence type="ECO:0000256" key="1">
    <source>
        <dbReference type="SAM" id="MobiDB-lite"/>
    </source>
</evidence>
<feature type="compositionally biased region" description="Acidic residues" evidence="1">
    <location>
        <begin position="153"/>
        <end position="164"/>
    </location>
</feature>